<dbReference type="InterPro" id="IPR050270">
    <property type="entry name" value="DegV_domain_contain"/>
</dbReference>
<sequence>MSKIAVVTDSNSGVTQSQANELGLFVVPMPFMINDQDFYEDINLTQEQFYTKLGEDAAVSTSQPTPDSLMTLWDKVLQDYDQIIYIPMSSGLSGSCQSAYMIAQEEYEGKVFVVDNQRISVTQRQSALDALEMAKAGLSAEEIVKNLMDNKFESSIYIMLDTLYYLKKGGRITPAAAALGTLLRLKPVLQIQGEKLDAFAKARTTNQGKNIMINAIKADIENRFGGMEAKDFYIACAYTKDLEAATAWKKEVEEAFPGFDIHMDPLSLSVACHIGPGALAVTVTKKLHF</sequence>
<dbReference type="OrthoDB" id="9780216at2"/>
<proteinExistence type="predicted"/>
<dbReference type="SUPFAM" id="SSF82549">
    <property type="entry name" value="DAK1/DegV-like"/>
    <property type="match status" value="1"/>
</dbReference>
<evidence type="ECO:0000313" key="2">
    <source>
        <dbReference type="EMBL" id="SFP47484.1"/>
    </source>
</evidence>
<evidence type="ECO:0000313" key="3">
    <source>
        <dbReference type="Proteomes" id="UP000182624"/>
    </source>
</evidence>
<dbReference type="NCBIfam" id="TIGR00762">
    <property type="entry name" value="DegV"/>
    <property type="match status" value="1"/>
</dbReference>
<protein>
    <submittedName>
        <fullName evidence="2">EDD domain protein, DegV family</fullName>
    </submittedName>
</protein>
<dbReference type="AlphaFoldDB" id="A0A1I5QMG5"/>
<organism evidence="2 3">
    <name type="scientific">Butyrivibrio proteoclasticus</name>
    <dbReference type="NCBI Taxonomy" id="43305"/>
    <lineage>
        <taxon>Bacteria</taxon>
        <taxon>Bacillati</taxon>
        <taxon>Bacillota</taxon>
        <taxon>Clostridia</taxon>
        <taxon>Lachnospirales</taxon>
        <taxon>Lachnospiraceae</taxon>
        <taxon>Butyrivibrio</taxon>
    </lineage>
</organism>
<dbReference type="InterPro" id="IPR003797">
    <property type="entry name" value="DegV"/>
</dbReference>
<accession>A0A1I5QMG5</accession>
<dbReference type="InterPro" id="IPR043168">
    <property type="entry name" value="DegV_C"/>
</dbReference>
<dbReference type="EMBL" id="FOXO01000002">
    <property type="protein sequence ID" value="SFP47484.1"/>
    <property type="molecule type" value="Genomic_DNA"/>
</dbReference>
<reference evidence="3" key="1">
    <citation type="submission" date="2016-10" db="EMBL/GenBank/DDBJ databases">
        <authorList>
            <person name="Varghese N."/>
            <person name="Submissions S."/>
        </authorList>
    </citation>
    <scope>NUCLEOTIDE SEQUENCE [LARGE SCALE GENOMIC DNA]</scope>
    <source>
        <strain evidence="3">P18</strain>
    </source>
</reference>
<name>A0A1I5QMG5_9FIRM</name>
<dbReference type="RefSeq" id="WP_074883712.1">
    <property type="nucleotide sequence ID" value="NZ_FOXO01000002.1"/>
</dbReference>
<keyword evidence="3" id="KW-1185">Reference proteome</keyword>
<evidence type="ECO:0000256" key="1">
    <source>
        <dbReference type="ARBA" id="ARBA00023121"/>
    </source>
</evidence>
<dbReference type="PANTHER" id="PTHR33434:SF2">
    <property type="entry name" value="FATTY ACID-BINDING PROTEIN TM_1468"/>
    <property type="match status" value="1"/>
</dbReference>
<dbReference type="Proteomes" id="UP000182624">
    <property type="component" value="Unassembled WGS sequence"/>
</dbReference>
<dbReference type="Gene3D" id="3.30.1180.10">
    <property type="match status" value="1"/>
</dbReference>
<dbReference type="PANTHER" id="PTHR33434">
    <property type="entry name" value="DEGV DOMAIN-CONTAINING PROTEIN DR_1986-RELATED"/>
    <property type="match status" value="1"/>
</dbReference>
<gene>
    <name evidence="2" type="ORF">SAMN04487928_102204</name>
</gene>
<dbReference type="Pfam" id="PF02645">
    <property type="entry name" value="DegV"/>
    <property type="match status" value="1"/>
</dbReference>
<keyword evidence="1" id="KW-0446">Lipid-binding</keyword>
<dbReference type="GO" id="GO:0008289">
    <property type="term" value="F:lipid binding"/>
    <property type="evidence" value="ECO:0007669"/>
    <property type="project" value="UniProtKB-KW"/>
</dbReference>
<dbReference type="PROSITE" id="PS51482">
    <property type="entry name" value="DEGV"/>
    <property type="match status" value="1"/>
</dbReference>
<dbReference type="Gene3D" id="3.40.50.10170">
    <property type="match status" value="1"/>
</dbReference>